<evidence type="ECO:0000256" key="1">
    <source>
        <dbReference type="SAM" id="MobiDB-lite"/>
    </source>
</evidence>
<accession>A0AAT9JDF0</accession>
<feature type="region of interest" description="Disordered" evidence="1">
    <location>
        <begin position="132"/>
        <end position="158"/>
    </location>
</feature>
<organism evidence="2">
    <name type="scientific">Porphyromonas phage phage017a_JCVISC001</name>
    <dbReference type="NCBI Taxonomy" id="3154107"/>
    <lineage>
        <taxon>Viruses</taxon>
        <taxon>Duplodnaviria</taxon>
        <taxon>Heunggongvirae</taxon>
        <taxon>Uroviricota</taxon>
        <taxon>Caudoviricetes</taxon>
        <taxon>Nixviridae</taxon>
        <taxon>Dewhirstvirus</taxon>
        <taxon>Dewhirstvirus pging00K</taxon>
    </lineage>
</organism>
<dbReference type="EMBL" id="BK068098">
    <property type="protein sequence ID" value="DBA55355.1"/>
    <property type="molecule type" value="Genomic_DNA"/>
</dbReference>
<evidence type="ECO:0000313" key="2">
    <source>
        <dbReference type="EMBL" id="DBA55355.1"/>
    </source>
</evidence>
<sequence length="158" mass="18541">MMTQPWIECEEKFLIENIDVLPLSEIAKRLKRSVTAVRLKIHRMRLTPRAVVMENPLFGLIKAKFNGHPEYFTPTMDFYKRTGICRNLFWKMYRGEVRASVDICKKVANELGVTGVEFIEALQQTLFDNPDFLPVTENPQSNNYDNRRKNKRSEEKSL</sequence>
<proteinExistence type="predicted"/>
<reference evidence="2" key="2">
    <citation type="submission" date="2024-05" db="EMBL/GenBank/DDBJ databases">
        <authorList>
            <person name="Matrishin C.B."/>
            <person name="Kauffman K.M."/>
        </authorList>
    </citation>
    <scope>NUCLEOTIDE SEQUENCE</scope>
</reference>
<reference evidence="2" key="1">
    <citation type="journal article" date="2023" name="Microbiome">
        <title>Phages are unrecognized players in the ecology of the oral pathogen Porphyromonas gingivalis.</title>
        <authorList>
            <person name="Matrishin C.B."/>
            <person name="Haase E.M."/>
            <person name="Dewhirst F.E."/>
            <person name="Mark Welch J.L."/>
            <person name="Miranda-Sanchez F."/>
            <person name="Chen T."/>
            <person name="MacFarland D.C."/>
            <person name="Kauffman K.M."/>
        </authorList>
    </citation>
    <scope>NUCLEOTIDE SEQUENCE</scope>
</reference>
<name>A0AAT9JDF0_9CAUD</name>
<protein>
    <submittedName>
        <fullName evidence="2">Repressor</fullName>
    </submittedName>
</protein>